<evidence type="ECO:0000256" key="7">
    <source>
        <dbReference type="ARBA" id="ARBA00022801"/>
    </source>
</evidence>
<dbReference type="InterPro" id="IPR002036">
    <property type="entry name" value="YbeY"/>
</dbReference>
<comment type="function">
    <text evidence="9">Single strand-specific metallo-endoribonuclease involved in late-stage 70S ribosome quality control and in maturation of the 3' terminus of the 16S rRNA.</text>
</comment>
<evidence type="ECO:0000256" key="4">
    <source>
        <dbReference type="ARBA" id="ARBA00022722"/>
    </source>
</evidence>
<organism evidence="10 11">
    <name type="scientific">Peptostreptococcus canis</name>
    <dbReference type="NCBI Taxonomy" id="1159213"/>
    <lineage>
        <taxon>Bacteria</taxon>
        <taxon>Bacillati</taxon>
        <taxon>Bacillota</taxon>
        <taxon>Clostridia</taxon>
        <taxon>Peptostreptococcales</taxon>
        <taxon>Peptostreptococcaceae</taxon>
        <taxon>Peptostreptococcus</taxon>
    </lineage>
</organism>
<evidence type="ECO:0000313" key="10">
    <source>
        <dbReference type="EMBL" id="MBC2576510.1"/>
    </source>
</evidence>
<evidence type="ECO:0000256" key="5">
    <source>
        <dbReference type="ARBA" id="ARBA00022723"/>
    </source>
</evidence>
<dbReference type="Gene3D" id="3.40.390.30">
    <property type="entry name" value="Metalloproteases ('zincins'), catalytic domain"/>
    <property type="match status" value="1"/>
</dbReference>
<feature type="binding site" evidence="9">
    <location>
        <position position="118"/>
    </location>
    <ligand>
        <name>Zn(2+)</name>
        <dbReference type="ChEBI" id="CHEBI:29105"/>
        <note>catalytic</note>
    </ligand>
</feature>
<evidence type="ECO:0000313" key="11">
    <source>
        <dbReference type="Proteomes" id="UP000713904"/>
    </source>
</evidence>
<evidence type="ECO:0000256" key="1">
    <source>
        <dbReference type="ARBA" id="ARBA00010875"/>
    </source>
</evidence>
<evidence type="ECO:0000256" key="9">
    <source>
        <dbReference type="HAMAP-Rule" id="MF_00009"/>
    </source>
</evidence>
<dbReference type="EMBL" id="JABGBW010000006">
    <property type="protein sequence ID" value="MBC2576510.1"/>
    <property type="molecule type" value="Genomic_DNA"/>
</dbReference>
<comment type="similarity">
    <text evidence="1 9">Belongs to the endoribonuclease YbeY family.</text>
</comment>
<keyword evidence="11" id="KW-1185">Reference proteome</keyword>
<dbReference type="PANTHER" id="PTHR46986:SF1">
    <property type="entry name" value="ENDORIBONUCLEASE YBEY, CHLOROPLASTIC"/>
    <property type="match status" value="1"/>
</dbReference>
<feature type="binding site" evidence="9">
    <location>
        <position position="128"/>
    </location>
    <ligand>
        <name>Zn(2+)</name>
        <dbReference type="ChEBI" id="CHEBI:29105"/>
        <note>catalytic</note>
    </ligand>
</feature>
<comment type="subcellular location">
    <subcellularLocation>
        <location evidence="9">Cytoplasm</location>
    </subcellularLocation>
</comment>
<evidence type="ECO:0000256" key="2">
    <source>
        <dbReference type="ARBA" id="ARBA00022517"/>
    </source>
</evidence>
<keyword evidence="8 9" id="KW-0862">Zinc</keyword>
<keyword evidence="3 9" id="KW-0698">rRNA processing</keyword>
<feature type="binding site" evidence="9">
    <location>
        <position position="122"/>
    </location>
    <ligand>
        <name>Zn(2+)</name>
        <dbReference type="ChEBI" id="CHEBI:29105"/>
        <note>catalytic</note>
    </ligand>
</feature>
<evidence type="ECO:0000256" key="3">
    <source>
        <dbReference type="ARBA" id="ARBA00022552"/>
    </source>
</evidence>
<dbReference type="NCBIfam" id="TIGR00043">
    <property type="entry name" value="rRNA maturation RNase YbeY"/>
    <property type="match status" value="1"/>
</dbReference>
<keyword evidence="4 9" id="KW-0540">Nuclease</keyword>
<keyword evidence="6 9" id="KW-0255">Endonuclease</keyword>
<sequence>MNIIFDNRQEFIDIKDSLLDKIRMVILECLEFEGYDSDYEVSLSFVTNDEIQQINKEFRGIDNITDVLSFPLLTDDSFEIEYEEISLGDIVISIERANEQAKEFNHSLEREICFLICHSMFHLLGYDHLEEDEAVEMHKKEEFVLNKLGITRDEEYGR</sequence>
<name>A0ABR6TM63_9FIRM</name>
<accession>A0ABR6TM63</accession>
<proteinExistence type="inferred from homology"/>
<comment type="cofactor">
    <cofactor evidence="9">
        <name>Zn(2+)</name>
        <dbReference type="ChEBI" id="CHEBI:29105"/>
    </cofactor>
    <text evidence="9">Binds 1 zinc ion.</text>
</comment>
<keyword evidence="5 9" id="KW-0479">Metal-binding</keyword>
<gene>
    <name evidence="9 10" type="primary">ybeY</name>
    <name evidence="10" type="ORF">HLB29_07395</name>
</gene>
<dbReference type="HAMAP" id="MF_00009">
    <property type="entry name" value="Endoribonucl_YbeY"/>
    <property type="match status" value="1"/>
</dbReference>
<evidence type="ECO:0000256" key="8">
    <source>
        <dbReference type="ARBA" id="ARBA00022833"/>
    </source>
</evidence>
<dbReference type="SUPFAM" id="SSF55486">
    <property type="entry name" value="Metalloproteases ('zincins'), catalytic domain"/>
    <property type="match status" value="1"/>
</dbReference>
<evidence type="ECO:0000256" key="6">
    <source>
        <dbReference type="ARBA" id="ARBA00022759"/>
    </source>
</evidence>
<reference evidence="10 11" key="1">
    <citation type="submission" date="2020-05" db="EMBL/GenBank/DDBJ databases">
        <title>Draft genome of xy-202 and genomic insight in genome of the genus Peptostreptococcus.</title>
        <authorList>
            <person name="Zhang Z."/>
        </authorList>
    </citation>
    <scope>NUCLEOTIDE SEQUENCE [LARGE SCALE GENOMIC DNA]</scope>
    <source>
        <strain evidence="10 11">DSM 27025</strain>
    </source>
</reference>
<keyword evidence="9" id="KW-0963">Cytoplasm</keyword>
<dbReference type="InterPro" id="IPR023091">
    <property type="entry name" value="MetalPrtase_cat_dom_sf_prd"/>
</dbReference>
<dbReference type="Proteomes" id="UP000713904">
    <property type="component" value="Unassembled WGS sequence"/>
</dbReference>
<comment type="caution">
    <text evidence="10">The sequence shown here is derived from an EMBL/GenBank/DDBJ whole genome shotgun (WGS) entry which is preliminary data.</text>
</comment>
<dbReference type="Pfam" id="PF02130">
    <property type="entry name" value="YbeY"/>
    <property type="match status" value="1"/>
</dbReference>
<keyword evidence="7 9" id="KW-0378">Hydrolase</keyword>
<protein>
    <recommendedName>
        <fullName evidence="9">Endoribonuclease YbeY</fullName>
        <ecNumber evidence="9">3.1.-.-</ecNumber>
    </recommendedName>
</protein>
<dbReference type="RefSeq" id="WP_185624532.1">
    <property type="nucleotide sequence ID" value="NZ_JABGBW010000006.1"/>
</dbReference>
<dbReference type="EC" id="3.1.-.-" evidence="9"/>
<dbReference type="PANTHER" id="PTHR46986">
    <property type="entry name" value="ENDORIBONUCLEASE YBEY, CHLOROPLASTIC"/>
    <property type="match status" value="1"/>
</dbReference>
<keyword evidence="2 9" id="KW-0690">Ribosome biogenesis</keyword>